<feature type="domain" description="Translation initiation factor beta propellor-like" evidence="11">
    <location>
        <begin position="218"/>
        <end position="415"/>
    </location>
</feature>
<reference evidence="12" key="1">
    <citation type="submission" date="2023-07" db="EMBL/GenBank/DDBJ databases">
        <authorList>
            <consortium name="CYATHOMIX"/>
        </authorList>
    </citation>
    <scope>NUCLEOTIDE SEQUENCE</scope>
    <source>
        <strain evidence="12">N/A</strain>
    </source>
</reference>
<evidence type="ECO:0000256" key="1">
    <source>
        <dbReference type="ARBA" id="ARBA00003993"/>
    </source>
</evidence>
<evidence type="ECO:0000313" key="12">
    <source>
        <dbReference type="EMBL" id="CAJ0609583.1"/>
    </source>
</evidence>
<dbReference type="SUPFAM" id="SSF82171">
    <property type="entry name" value="DPP6 N-terminal domain-like"/>
    <property type="match status" value="1"/>
</dbReference>
<name>A0AA36HFC3_CYLNA</name>
<accession>A0AA36HFC3</accession>
<evidence type="ECO:0000256" key="5">
    <source>
        <dbReference type="ARBA" id="ARBA00022574"/>
    </source>
</evidence>
<feature type="region of interest" description="Disordered" evidence="10">
    <location>
        <begin position="553"/>
        <end position="581"/>
    </location>
</feature>
<dbReference type="GO" id="GO:0003729">
    <property type="term" value="F:mRNA binding"/>
    <property type="evidence" value="ECO:0007669"/>
    <property type="project" value="TreeGrafter"/>
</dbReference>
<evidence type="ECO:0000256" key="8">
    <source>
        <dbReference type="ARBA" id="ARBA00022917"/>
    </source>
</evidence>
<dbReference type="InterPro" id="IPR011387">
    <property type="entry name" value="TIF2A"/>
</dbReference>
<organism evidence="12 13">
    <name type="scientific">Cylicocyclus nassatus</name>
    <name type="common">Nematode worm</name>
    <dbReference type="NCBI Taxonomy" id="53992"/>
    <lineage>
        <taxon>Eukaryota</taxon>
        <taxon>Metazoa</taxon>
        <taxon>Ecdysozoa</taxon>
        <taxon>Nematoda</taxon>
        <taxon>Chromadorea</taxon>
        <taxon>Rhabditida</taxon>
        <taxon>Rhabditina</taxon>
        <taxon>Rhabditomorpha</taxon>
        <taxon>Strongyloidea</taxon>
        <taxon>Strongylidae</taxon>
        <taxon>Cylicocyclus</taxon>
    </lineage>
</organism>
<dbReference type="EMBL" id="CATQJL010000326">
    <property type="protein sequence ID" value="CAJ0609583.1"/>
    <property type="molecule type" value="Genomic_DNA"/>
</dbReference>
<dbReference type="Gene3D" id="2.130.10.10">
    <property type="entry name" value="YVTN repeat-like/Quinoprotein amine dehydrogenase"/>
    <property type="match status" value="1"/>
</dbReference>
<comment type="function">
    <text evidence="1 9">Functions in the early steps of protein synthesis of a small number of specific mRNAs. Acts by directing the binding of methionyl-tRNAi to 40S ribosomal subunits. In contrast to the eIF-2 complex, it binds methionyl-tRNAi to 40S subunits in a codon-dependent manner, whereas the eIF-2 complex binds methionyl-tRNAi to 40S subunits in a GTP-dependent manner.</text>
</comment>
<keyword evidence="8 9" id="KW-0648">Protein biosynthesis</keyword>
<dbReference type="GO" id="GO:0006417">
    <property type="term" value="P:regulation of translation"/>
    <property type="evidence" value="ECO:0007669"/>
    <property type="project" value="UniProtKB-KW"/>
</dbReference>
<dbReference type="AlphaFoldDB" id="A0AA36HFC3"/>
<evidence type="ECO:0000313" key="13">
    <source>
        <dbReference type="Proteomes" id="UP001176961"/>
    </source>
</evidence>
<evidence type="ECO:0000256" key="6">
    <source>
        <dbReference type="ARBA" id="ARBA00022737"/>
    </source>
</evidence>
<dbReference type="Proteomes" id="UP001176961">
    <property type="component" value="Unassembled WGS sequence"/>
</dbReference>
<evidence type="ECO:0000256" key="9">
    <source>
        <dbReference type="PIRNR" id="PIRNR017222"/>
    </source>
</evidence>
<dbReference type="PANTHER" id="PTHR13227:SF0">
    <property type="entry name" value="EUKARYOTIC TRANSLATION INITIATION FACTOR 2A"/>
    <property type="match status" value="1"/>
</dbReference>
<sequence length="640" mass="71339">MGENLVFSVRGNTGFSLKRGLGNDSVTLFEDNQTPKENPCSVFQYSNDGRIFAYCDTKKTRAFQVADGKDLINLDLKRTKHILFSPRDTHMITFEPYAIYGQKASADQKPDPNMRIYNLTEGKHVTTMIATREATWTPQFTDDESIFVRLVGSELLIHAGSQFDKYDRKLVVPNISVFAVSSGHAPHHVACYTPAAGSTPGRVQVRSLDSPFAVVAAKNFFKSEKATLLWNCKGSAVLVLSSTEVDASNQSYYGEQHIYLLNLTTQESFQVNVRKKGPVHTAKWSPTGKEFCVCYGYMPAMLSLYNLRGDETFHVDEGPRNDAFYNNFGNILLTCGFGNLGKGKMEFWDVEKKKQIVAIEVPNTTIFEWAPDGQHFVTATTTPRLRIDNGYRFWHYSGKLLKEVLYDSPNEELWEVKFRPMTGYNKFEVKDLTPAEIKSAGLLDKKTAGESGQKVTVGIAKPGVAYVPPHLRKRKSLKAPTLFWSSSFMELMRNNVEVKFRPMTGYNKFEVKDLTPAEIKSAGLLDKKTAGESGQKVTVGIAKPGVAYVPPHLRKNRTGGSKAASKNGQTADSNAEAAPRMTENEKKIFGIKKKLKDVSVLKARLANGEELQANQLEKIAKESEFLALLESLALDIVIDD</sequence>
<keyword evidence="6" id="KW-0677">Repeat</keyword>
<evidence type="ECO:0000256" key="10">
    <source>
        <dbReference type="SAM" id="MobiDB-lite"/>
    </source>
</evidence>
<dbReference type="GO" id="GO:0003743">
    <property type="term" value="F:translation initiation factor activity"/>
    <property type="evidence" value="ECO:0007669"/>
    <property type="project" value="UniProtKB-UniRule"/>
</dbReference>
<feature type="compositionally biased region" description="Polar residues" evidence="10">
    <location>
        <begin position="564"/>
        <end position="573"/>
    </location>
</feature>
<evidence type="ECO:0000256" key="3">
    <source>
        <dbReference type="ARBA" id="ARBA00013819"/>
    </source>
</evidence>
<gene>
    <name evidence="12" type="ORF">CYNAS_LOCUS21566</name>
</gene>
<comment type="caution">
    <text evidence="12">The sequence shown here is derived from an EMBL/GenBank/DDBJ whole genome shotgun (WGS) entry which is preliminary data.</text>
</comment>
<dbReference type="GO" id="GO:0022627">
    <property type="term" value="C:cytosolic small ribosomal subunit"/>
    <property type="evidence" value="ECO:0007669"/>
    <property type="project" value="TreeGrafter"/>
</dbReference>
<dbReference type="GO" id="GO:0043022">
    <property type="term" value="F:ribosome binding"/>
    <property type="evidence" value="ECO:0007669"/>
    <property type="project" value="UniProtKB-UniRule"/>
</dbReference>
<keyword evidence="4 9" id="KW-0396">Initiation factor</keyword>
<comment type="similarity">
    <text evidence="2 9">Belongs to the WD repeat EIF2A family.</text>
</comment>
<evidence type="ECO:0000256" key="2">
    <source>
        <dbReference type="ARBA" id="ARBA00009573"/>
    </source>
</evidence>
<dbReference type="PIRSF" id="PIRSF017222">
    <property type="entry name" value="eIF2A"/>
    <property type="match status" value="1"/>
</dbReference>
<keyword evidence="13" id="KW-1185">Reference proteome</keyword>
<keyword evidence="5" id="KW-0853">WD repeat</keyword>
<evidence type="ECO:0000259" key="11">
    <source>
        <dbReference type="Pfam" id="PF08662"/>
    </source>
</evidence>
<protein>
    <recommendedName>
        <fullName evidence="3 9">Eukaryotic translation initiation factor 2A</fullName>
        <shortName evidence="9">eIF-2A</shortName>
    </recommendedName>
</protein>
<dbReference type="Pfam" id="PF08662">
    <property type="entry name" value="eIF2A"/>
    <property type="match status" value="1"/>
</dbReference>
<keyword evidence="7 9" id="KW-0810">Translation regulation</keyword>
<evidence type="ECO:0000256" key="4">
    <source>
        <dbReference type="ARBA" id="ARBA00022540"/>
    </source>
</evidence>
<evidence type="ECO:0000256" key="7">
    <source>
        <dbReference type="ARBA" id="ARBA00022845"/>
    </source>
</evidence>
<proteinExistence type="inferred from homology"/>
<dbReference type="GO" id="GO:0000049">
    <property type="term" value="F:tRNA binding"/>
    <property type="evidence" value="ECO:0007669"/>
    <property type="project" value="UniProtKB-UniRule"/>
</dbReference>
<dbReference type="PANTHER" id="PTHR13227">
    <property type="entry name" value="EUKARYOTIC TRANSLATION INITIATION FACTOR 2A"/>
    <property type="match status" value="1"/>
</dbReference>
<dbReference type="InterPro" id="IPR013979">
    <property type="entry name" value="TIF_beta_prop-like"/>
</dbReference>
<dbReference type="InterPro" id="IPR015943">
    <property type="entry name" value="WD40/YVTN_repeat-like_dom_sf"/>
</dbReference>